<organism evidence="2 3">
    <name type="scientific">Paractinoplanes bogorensis</name>
    <dbReference type="NCBI Taxonomy" id="1610840"/>
    <lineage>
        <taxon>Bacteria</taxon>
        <taxon>Bacillati</taxon>
        <taxon>Actinomycetota</taxon>
        <taxon>Actinomycetes</taxon>
        <taxon>Micromonosporales</taxon>
        <taxon>Micromonosporaceae</taxon>
        <taxon>Paractinoplanes</taxon>
    </lineage>
</organism>
<sequence>MTETGWPLIPREALPAPVPAAARPAHPRADPPADAGRQLPFFGAETTEPAPADLAGLLAGPATLGRMGGTARVSVPVDAAWRVHVLVAELVIRGLVVSWRQKDQEPSRVRDVVYAPLEDDSVPIPEDPADADDSEMSPGNPAKRRPTEPVMAEPEPAEREPAESGPAESEPAESQLAEGEAAAEEDRADPEPVGPRFEVLTAYSRRLNGLAQAWPEAAAQLFLSGPRLRLWVAAAGEPVPGGYALGLDPAKDVEVIDAALVRAGLAGRPSADGRRYLIMGKRRVARLAELVGNRPDAAPAELWPGGAAA</sequence>
<accession>A0ABS5YW43</accession>
<evidence type="ECO:0000313" key="3">
    <source>
        <dbReference type="Proteomes" id="UP001519654"/>
    </source>
</evidence>
<protein>
    <submittedName>
        <fullName evidence="2">Uncharacterized protein</fullName>
    </submittedName>
</protein>
<comment type="caution">
    <text evidence="2">The sequence shown here is derived from an EMBL/GenBank/DDBJ whole genome shotgun (WGS) entry which is preliminary data.</text>
</comment>
<feature type="compositionally biased region" description="Low complexity" evidence="1">
    <location>
        <begin position="10"/>
        <end position="24"/>
    </location>
</feature>
<feature type="compositionally biased region" description="Acidic residues" evidence="1">
    <location>
        <begin position="117"/>
        <end position="135"/>
    </location>
</feature>
<feature type="region of interest" description="Disordered" evidence="1">
    <location>
        <begin position="1"/>
        <end position="39"/>
    </location>
</feature>
<gene>
    <name evidence="2" type="ORF">KOI35_29545</name>
</gene>
<feature type="compositionally biased region" description="Low complexity" evidence="1">
    <location>
        <begin position="163"/>
        <end position="180"/>
    </location>
</feature>
<reference evidence="2 3" key="1">
    <citation type="submission" date="2021-06" db="EMBL/GenBank/DDBJ databases">
        <title>Actinoplanes lichenicola sp. nov., and Actinoplanes ovalisporus sp. nov., isolated from lichen in Thailand.</title>
        <authorList>
            <person name="Saeng-In P."/>
            <person name="Kanchanasin P."/>
            <person name="Yuki M."/>
            <person name="Kudo T."/>
            <person name="Ohkuma M."/>
            <person name="Phongsopitanun W."/>
            <person name="Tanasupawat S."/>
        </authorList>
    </citation>
    <scope>NUCLEOTIDE SEQUENCE [LARGE SCALE GENOMIC DNA]</scope>
    <source>
        <strain evidence="2 3">NBRC 110975</strain>
    </source>
</reference>
<evidence type="ECO:0000313" key="2">
    <source>
        <dbReference type="EMBL" id="MBU2667664.1"/>
    </source>
</evidence>
<dbReference type="EMBL" id="JAHKKG010000009">
    <property type="protein sequence ID" value="MBU2667664.1"/>
    <property type="molecule type" value="Genomic_DNA"/>
</dbReference>
<dbReference type="Proteomes" id="UP001519654">
    <property type="component" value="Unassembled WGS sequence"/>
</dbReference>
<name>A0ABS5YW43_9ACTN</name>
<feature type="region of interest" description="Disordered" evidence="1">
    <location>
        <begin position="110"/>
        <end position="194"/>
    </location>
</feature>
<keyword evidence="3" id="KW-1185">Reference proteome</keyword>
<evidence type="ECO:0000256" key="1">
    <source>
        <dbReference type="SAM" id="MobiDB-lite"/>
    </source>
</evidence>
<proteinExistence type="predicted"/>